<dbReference type="NCBIfam" id="TIGR00131">
    <property type="entry name" value="gal_kin"/>
    <property type="match status" value="1"/>
</dbReference>
<dbReference type="PANTHER" id="PTHR10457">
    <property type="entry name" value="MEVALONATE KINASE/GALACTOKINASE"/>
    <property type="match status" value="1"/>
</dbReference>
<dbReference type="InterPro" id="IPR014721">
    <property type="entry name" value="Ribsml_uS5_D2-typ_fold_subgr"/>
</dbReference>
<keyword evidence="7" id="KW-0418">Kinase</keyword>
<dbReference type="GO" id="GO:0006012">
    <property type="term" value="P:galactose metabolic process"/>
    <property type="evidence" value="ECO:0007669"/>
    <property type="project" value="UniProtKB-KW"/>
</dbReference>
<evidence type="ECO:0000256" key="2">
    <source>
        <dbReference type="ARBA" id="ARBA00006566"/>
    </source>
</evidence>
<proteinExistence type="inferred from homology"/>
<evidence type="ECO:0000256" key="11">
    <source>
        <dbReference type="ARBA" id="ARBA00029590"/>
    </source>
</evidence>
<dbReference type="PROSITE" id="PS00627">
    <property type="entry name" value="GHMP_KINASES_ATP"/>
    <property type="match status" value="1"/>
</dbReference>
<comment type="pathway">
    <text evidence="1">Carbohydrate metabolism; galactose metabolism.</text>
</comment>
<dbReference type="SUPFAM" id="SSF55060">
    <property type="entry name" value="GHMP Kinase, C-terminal domain"/>
    <property type="match status" value="1"/>
</dbReference>
<comment type="caution">
    <text evidence="17">The sequence shown here is derived from an EMBL/GenBank/DDBJ whole genome shotgun (WGS) entry which is preliminary data.</text>
</comment>
<gene>
    <name evidence="17" type="ORF">MYCIT1_LOCUS13472</name>
</gene>
<dbReference type="PIRSF" id="PIRSF000530">
    <property type="entry name" value="Galactokinase"/>
    <property type="match status" value="1"/>
</dbReference>
<dbReference type="EMBL" id="CAVNYO010000149">
    <property type="protein sequence ID" value="CAK5269615.1"/>
    <property type="molecule type" value="Genomic_DNA"/>
</dbReference>
<dbReference type="Gene3D" id="1.20.1440.340">
    <property type="match status" value="1"/>
</dbReference>
<dbReference type="PRINTS" id="PR00959">
    <property type="entry name" value="MEVGALKINASE"/>
</dbReference>
<keyword evidence="5" id="KW-0808">Transferase</keyword>
<dbReference type="InterPro" id="IPR006204">
    <property type="entry name" value="GHMP_kinase_N_dom"/>
</dbReference>
<keyword evidence="8" id="KW-0067">ATP-binding</keyword>
<dbReference type="GO" id="GO:0005829">
    <property type="term" value="C:cytosol"/>
    <property type="evidence" value="ECO:0007669"/>
    <property type="project" value="TreeGrafter"/>
</dbReference>
<accession>A0AAD2H7L0</accession>
<dbReference type="Pfam" id="PF10509">
    <property type="entry name" value="GalKase_gal_bdg"/>
    <property type="match status" value="1"/>
</dbReference>
<dbReference type="Proteomes" id="UP001295794">
    <property type="component" value="Unassembled WGS sequence"/>
</dbReference>
<dbReference type="SUPFAM" id="SSF54211">
    <property type="entry name" value="Ribosomal protein S5 domain 2-like"/>
    <property type="match status" value="1"/>
</dbReference>
<dbReference type="InterPro" id="IPR006203">
    <property type="entry name" value="GHMP_knse_ATP-bd_CS"/>
</dbReference>
<keyword evidence="18" id="KW-1185">Reference proteome</keyword>
<dbReference type="InterPro" id="IPR019539">
    <property type="entry name" value="GalKase_N"/>
</dbReference>
<dbReference type="InterPro" id="IPR020568">
    <property type="entry name" value="Ribosomal_Su5_D2-typ_SF"/>
</dbReference>
<dbReference type="Pfam" id="PF08544">
    <property type="entry name" value="GHMP_kinases_C"/>
    <property type="match status" value="1"/>
</dbReference>
<dbReference type="Pfam" id="PF00288">
    <property type="entry name" value="GHMP_kinases_N"/>
    <property type="match status" value="1"/>
</dbReference>
<evidence type="ECO:0000256" key="12">
    <source>
        <dbReference type="ARBA" id="ARBA00049538"/>
    </source>
</evidence>
<comment type="similarity">
    <text evidence="2">Belongs to the GHMP kinase family. GalK subfamily.</text>
</comment>
<dbReference type="GO" id="GO:0004335">
    <property type="term" value="F:galactokinase activity"/>
    <property type="evidence" value="ECO:0007669"/>
    <property type="project" value="UniProtKB-EC"/>
</dbReference>
<dbReference type="AlphaFoldDB" id="A0AAD2H7L0"/>
<keyword evidence="6" id="KW-0547">Nucleotide-binding</keyword>
<evidence type="ECO:0000313" key="17">
    <source>
        <dbReference type="EMBL" id="CAK5269615.1"/>
    </source>
</evidence>
<dbReference type="EC" id="2.7.1.6" evidence="3"/>
<dbReference type="PANTHER" id="PTHR10457:SF7">
    <property type="entry name" value="GALACTOKINASE-RELATED"/>
    <property type="match status" value="1"/>
</dbReference>
<feature type="domain" description="GHMP kinase N-terminal" evidence="14">
    <location>
        <begin position="161"/>
        <end position="253"/>
    </location>
</feature>
<name>A0AAD2H7L0_9AGAR</name>
<evidence type="ECO:0000256" key="3">
    <source>
        <dbReference type="ARBA" id="ARBA00012315"/>
    </source>
</evidence>
<feature type="region of interest" description="Disordered" evidence="13">
    <location>
        <begin position="1"/>
        <end position="20"/>
    </location>
</feature>
<evidence type="ECO:0000256" key="10">
    <source>
        <dbReference type="ARBA" id="ARBA00023277"/>
    </source>
</evidence>
<evidence type="ECO:0000259" key="14">
    <source>
        <dbReference type="Pfam" id="PF00288"/>
    </source>
</evidence>
<evidence type="ECO:0000256" key="5">
    <source>
        <dbReference type="ARBA" id="ARBA00022679"/>
    </source>
</evidence>
<evidence type="ECO:0000256" key="9">
    <source>
        <dbReference type="ARBA" id="ARBA00023144"/>
    </source>
</evidence>
<reference evidence="17" key="1">
    <citation type="submission" date="2023-11" db="EMBL/GenBank/DDBJ databases">
        <authorList>
            <person name="De Vega J J."/>
            <person name="De Vega J J."/>
        </authorList>
    </citation>
    <scope>NUCLEOTIDE SEQUENCE</scope>
</reference>
<evidence type="ECO:0000256" key="1">
    <source>
        <dbReference type="ARBA" id="ARBA00004947"/>
    </source>
</evidence>
<dbReference type="Gene3D" id="3.30.230.10">
    <property type="match status" value="1"/>
</dbReference>
<evidence type="ECO:0000256" key="8">
    <source>
        <dbReference type="ARBA" id="ARBA00022840"/>
    </source>
</evidence>
<dbReference type="InterPro" id="IPR013750">
    <property type="entry name" value="GHMP_kinase_C_dom"/>
</dbReference>
<evidence type="ECO:0000256" key="4">
    <source>
        <dbReference type="ARBA" id="ARBA00019487"/>
    </source>
</evidence>
<dbReference type="InterPro" id="IPR000705">
    <property type="entry name" value="Galactokinase"/>
</dbReference>
<feature type="compositionally biased region" description="Basic and acidic residues" evidence="13">
    <location>
        <begin position="10"/>
        <end position="20"/>
    </location>
</feature>
<dbReference type="Gene3D" id="3.30.70.3170">
    <property type="match status" value="1"/>
</dbReference>
<dbReference type="PRINTS" id="PR00473">
    <property type="entry name" value="GALCTOKINASE"/>
</dbReference>
<protein>
    <recommendedName>
        <fullName evidence="4">Galactokinase</fullName>
        <ecNumber evidence="3">2.7.1.6</ecNumber>
    </recommendedName>
    <alternativeName>
        <fullName evidence="11">Galactose kinase</fullName>
    </alternativeName>
</protein>
<evidence type="ECO:0000259" key="15">
    <source>
        <dbReference type="Pfam" id="PF08544"/>
    </source>
</evidence>
<feature type="domain" description="GHMP kinase C-terminal" evidence="15">
    <location>
        <begin position="445"/>
        <end position="518"/>
    </location>
</feature>
<dbReference type="FunFam" id="1.20.1440.340:FF:000003">
    <property type="entry name" value="GAL1p Galactokinase"/>
    <property type="match status" value="1"/>
</dbReference>
<dbReference type="GO" id="GO:0005524">
    <property type="term" value="F:ATP binding"/>
    <property type="evidence" value="ECO:0007669"/>
    <property type="project" value="UniProtKB-KW"/>
</dbReference>
<evidence type="ECO:0000259" key="16">
    <source>
        <dbReference type="Pfam" id="PF10509"/>
    </source>
</evidence>
<dbReference type="PROSITE" id="PS00106">
    <property type="entry name" value="GALACTOKINASE"/>
    <property type="match status" value="1"/>
</dbReference>
<comment type="catalytic activity">
    <reaction evidence="12">
        <text>alpha-D-galactose + ATP = alpha-D-galactose 1-phosphate + ADP + H(+)</text>
        <dbReference type="Rhea" id="RHEA:13553"/>
        <dbReference type="ChEBI" id="CHEBI:15378"/>
        <dbReference type="ChEBI" id="CHEBI:28061"/>
        <dbReference type="ChEBI" id="CHEBI:30616"/>
        <dbReference type="ChEBI" id="CHEBI:58336"/>
        <dbReference type="ChEBI" id="CHEBI:456216"/>
        <dbReference type="EC" id="2.7.1.6"/>
    </reaction>
    <physiologicalReaction direction="left-to-right" evidence="12">
        <dbReference type="Rhea" id="RHEA:13554"/>
    </physiologicalReaction>
</comment>
<evidence type="ECO:0000256" key="13">
    <source>
        <dbReference type="SAM" id="MobiDB-lite"/>
    </source>
</evidence>
<keyword evidence="10" id="KW-0119">Carbohydrate metabolism</keyword>
<evidence type="ECO:0000256" key="7">
    <source>
        <dbReference type="ARBA" id="ARBA00022777"/>
    </source>
</evidence>
<evidence type="ECO:0000313" key="18">
    <source>
        <dbReference type="Proteomes" id="UP001295794"/>
    </source>
</evidence>
<organism evidence="17 18">
    <name type="scientific">Mycena citricolor</name>
    <dbReference type="NCBI Taxonomy" id="2018698"/>
    <lineage>
        <taxon>Eukaryota</taxon>
        <taxon>Fungi</taxon>
        <taxon>Dikarya</taxon>
        <taxon>Basidiomycota</taxon>
        <taxon>Agaricomycotina</taxon>
        <taxon>Agaricomycetes</taxon>
        <taxon>Agaricomycetidae</taxon>
        <taxon>Agaricales</taxon>
        <taxon>Marasmiineae</taxon>
        <taxon>Mycenaceae</taxon>
        <taxon>Mycena</taxon>
    </lineage>
</organism>
<feature type="domain" description="Galactokinase N-terminal" evidence="16">
    <location>
        <begin position="58"/>
        <end position="107"/>
    </location>
</feature>
<dbReference type="InterPro" id="IPR036554">
    <property type="entry name" value="GHMP_kinase_C_sf"/>
</dbReference>
<dbReference type="InterPro" id="IPR006206">
    <property type="entry name" value="Mevalonate/galactokinase"/>
</dbReference>
<keyword evidence="9" id="KW-0299">Galactose metabolism</keyword>
<dbReference type="InterPro" id="IPR019741">
    <property type="entry name" value="Galactokinase_CS"/>
</dbReference>
<sequence>MSSVYGSRSDSLRRPSFRFDTDPMSAQESIPVFTNLTDLYASLGTALNHAERWDNLAEEFETRFGKKPTYIVRAPGRVNLIGEHIDYALFGVLPAAIERDILIACAPRDVPDTPSEPHHDPGSVIAENLYAKYTRQIFAPQADVHVEGWHLEIPAQLRWENYVKAGYYGVLDEHFKGSAVHPLPVDLLVTGSVPAGSGLSSSAAMVVASTLTFLAINDKLSGTTKGDLVKMSMENEKRVGVNSGGMDQAASVMSVPSSVLYITFYPSLTASPTPLPAGAVLVCAHSLKVSDKALTAKSGYNLRVVETLVGARALARTLGIDIGPKEKITFREVAGRLVQETDVSSGGKGMSIEALMDVLRRLNATVDSLKPEGSTDPEFGATKEEMIALSGLSAEEFEQVYLSWVEVDATHFKLYKRAKHVFSEALRVLQFRELCLAAGNDNLSALQELGRLMNESQTSCAEDFQCSCEELDQLTQISRDAGAYGSRLTGAGWGGCTVSLVPGDKVEAFIKHVSENYPPYKGLAGDALNEVIFATSPSTGACVYKF</sequence>
<evidence type="ECO:0000256" key="6">
    <source>
        <dbReference type="ARBA" id="ARBA00022741"/>
    </source>
</evidence>